<dbReference type="RefSeq" id="XP_047764084.1">
    <property type="nucleotide sequence ID" value="XM_047909883.1"/>
</dbReference>
<evidence type="ECO:0000313" key="2">
    <source>
        <dbReference type="EMBL" id="UJO19718.1"/>
    </source>
</evidence>
<dbReference type="KEGG" id="ffu:CLAFUR5_10735"/>
<reference evidence="2" key="1">
    <citation type="submission" date="2021-12" db="EMBL/GenBank/DDBJ databases">
        <authorList>
            <person name="Zaccaron A."/>
            <person name="Stergiopoulos I."/>
        </authorList>
    </citation>
    <scope>NUCLEOTIDE SEQUENCE</scope>
    <source>
        <strain evidence="2">Race5_Kim</strain>
    </source>
</reference>
<feature type="region of interest" description="Disordered" evidence="1">
    <location>
        <begin position="212"/>
        <end position="237"/>
    </location>
</feature>
<proteinExistence type="predicted"/>
<dbReference type="GeneID" id="71990613"/>
<dbReference type="AlphaFoldDB" id="A0A9Q8URG2"/>
<evidence type="ECO:0000256" key="1">
    <source>
        <dbReference type="SAM" id="MobiDB-lite"/>
    </source>
</evidence>
<reference evidence="2" key="2">
    <citation type="journal article" date="2022" name="Microb. Genom.">
        <title>A chromosome-scale genome assembly of the tomato pathogen Cladosporium fulvum reveals a compartmentalized genome architecture and the presence of a dispensable chromosome.</title>
        <authorList>
            <person name="Zaccaron A.Z."/>
            <person name="Chen L.H."/>
            <person name="Samaras A."/>
            <person name="Stergiopoulos I."/>
        </authorList>
    </citation>
    <scope>NUCLEOTIDE SEQUENCE</scope>
    <source>
        <strain evidence="2">Race5_Kim</strain>
    </source>
</reference>
<evidence type="ECO:0008006" key="4">
    <source>
        <dbReference type="Google" id="ProtNLM"/>
    </source>
</evidence>
<dbReference type="SUPFAM" id="SSF81383">
    <property type="entry name" value="F-box domain"/>
    <property type="match status" value="1"/>
</dbReference>
<keyword evidence="3" id="KW-1185">Reference proteome</keyword>
<dbReference type="OrthoDB" id="3856067at2759"/>
<dbReference type="EMBL" id="CP090169">
    <property type="protein sequence ID" value="UJO19718.1"/>
    <property type="molecule type" value="Genomic_DNA"/>
</dbReference>
<evidence type="ECO:0000313" key="3">
    <source>
        <dbReference type="Proteomes" id="UP000756132"/>
    </source>
</evidence>
<name>A0A9Q8URG2_PASFU</name>
<gene>
    <name evidence="2" type="ORF">CLAFUR5_10735</name>
</gene>
<sequence>MTATHDTLHTGELLEQILINVEVVRTLLLSQRVSRYWRALISTSPYLQKKLFLKPATTQDIITLGIAPASSAKAPGNPSIEMVCPYISPSKSSSDYAVLNPLLIYVDLWKGLDKHLLTWASPPRQISKSNVTPSWRNMVLMQPPRFESIPGKGWVDGETLSADCRLGRAFDKVSKLRSPRNSKFTGHIWPRATCVSPEEFWQTVEAERAAKVDGKVDEKENVKVDEKGHGKDDEGDD</sequence>
<dbReference type="Proteomes" id="UP000756132">
    <property type="component" value="Chromosome 7"/>
</dbReference>
<organism evidence="2 3">
    <name type="scientific">Passalora fulva</name>
    <name type="common">Tomato leaf mold</name>
    <name type="synonym">Cladosporium fulvum</name>
    <dbReference type="NCBI Taxonomy" id="5499"/>
    <lineage>
        <taxon>Eukaryota</taxon>
        <taxon>Fungi</taxon>
        <taxon>Dikarya</taxon>
        <taxon>Ascomycota</taxon>
        <taxon>Pezizomycotina</taxon>
        <taxon>Dothideomycetes</taxon>
        <taxon>Dothideomycetidae</taxon>
        <taxon>Mycosphaerellales</taxon>
        <taxon>Mycosphaerellaceae</taxon>
        <taxon>Fulvia</taxon>
    </lineage>
</organism>
<dbReference type="InterPro" id="IPR036047">
    <property type="entry name" value="F-box-like_dom_sf"/>
</dbReference>
<accession>A0A9Q8URG2</accession>
<protein>
    <recommendedName>
        <fullName evidence="4">F-box domain-containing protein</fullName>
    </recommendedName>
</protein>